<evidence type="ECO:0000259" key="6">
    <source>
        <dbReference type="Pfam" id="PF02826"/>
    </source>
</evidence>
<proteinExistence type="inferred from homology"/>
<accession>A0A7X0MWQ3</accession>
<dbReference type="InterPro" id="IPR006140">
    <property type="entry name" value="D-isomer_DH_NAD-bd"/>
</dbReference>
<name>A0A7X0MWQ3_9GAMM</name>
<evidence type="ECO:0000256" key="2">
    <source>
        <dbReference type="ARBA" id="ARBA00023002"/>
    </source>
</evidence>
<dbReference type="PROSITE" id="PS00671">
    <property type="entry name" value="D_2_HYDROXYACID_DH_3"/>
    <property type="match status" value="1"/>
</dbReference>
<dbReference type="GO" id="GO:0051287">
    <property type="term" value="F:NAD binding"/>
    <property type="evidence" value="ECO:0007669"/>
    <property type="project" value="InterPro"/>
</dbReference>
<dbReference type="Pfam" id="PF00389">
    <property type="entry name" value="2-Hacid_dh"/>
    <property type="match status" value="1"/>
</dbReference>
<sequence length="321" mass="34503">MQNAVILDADSLGPSDLDLSPLLDQVEHWQIHGSTHPEERIERCRNAELIVSNKVIIDAELLDACPNIKLVLIAATGSNNVDLKAAAAKGVTVCNVAGYGTASVAQHCWAMILNLATQLQRYDQAAKNGQWSKSPFFCLLDYPIVELQGKTLGLIGHGSIGQAVANIAEAFGMEVLIAARKGQDPTSGDTSRTAFPELIEQSDVISLHCPLTAETENLIAETELRAMKNGALLINVSRGGLIDETALKTALQEGWIAGAALDTLRQEPPAEDHPLLALQNQNLVLSPHSAWGSREARQRLVNIMAENLGGFLKGTPQNRLC</sequence>
<dbReference type="AlphaFoldDB" id="A0A7X0MWQ3"/>
<dbReference type="GO" id="GO:0008465">
    <property type="term" value="F:hydroxypyruvate reductase (NADH) activity"/>
    <property type="evidence" value="ECO:0007669"/>
    <property type="project" value="UniProtKB-EC"/>
</dbReference>
<evidence type="ECO:0000259" key="5">
    <source>
        <dbReference type="Pfam" id="PF00389"/>
    </source>
</evidence>
<dbReference type="FunFam" id="3.40.50.720:FF:000203">
    <property type="entry name" value="D-3-phosphoglycerate dehydrogenase (SerA)"/>
    <property type="match status" value="1"/>
</dbReference>
<dbReference type="Proteomes" id="UP000528457">
    <property type="component" value="Unassembled WGS sequence"/>
</dbReference>
<dbReference type="InParanoid" id="A0A7X0MWQ3"/>
<organism evidence="7 8">
    <name type="scientific">Pseudoteredinibacter isoporae</name>
    <dbReference type="NCBI Taxonomy" id="570281"/>
    <lineage>
        <taxon>Bacteria</taxon>
        <taxon>Pseudomonadati</taxon>
        <taxon>Pseudomonadota</taxon>
        <taxon>Gammaproteobacteria</taxon>
        <taxon>Cellvibrionales</taxon>
        <taxon>Cellvibrionaceae</taxon>
        <taxon>Pseudoteredinibacter</taxon>
    </lineage>
</organism>
<keyword evidence="8" id="KW-1185">Reference proteome</keyword>
<dbReference type="EMBL" id="JACHHT010000002">
    <property type="protein sequence ID" value="MBB6522961.1"/>
    <property type="molecule type" value="Genomic_DNA"/>
</dbReference>
<evidence type="ECO:0000256" key="3">
    <source>
        <dbReference type="ARBA" id="ARBA00023027"/>
    </source>
</evidence>
<evidence type="ECO:0000313" key="8">
    <source>
        <dbReference type="Proteomes" id="UP000528457"/>
    </source>
</evidence>
<dbReference type="PANTHER" id="PTHR43761:SF1">
    <property type="entry name" value="D-ISOMER SPECIFIC 2-HYDROXYACID DEHYDROGENASE CATALYTIC DOMAIN-CONTAINING PROTEIN-RELATED"/>
    <property type="match status" value="1"/>
</dbReference>
<dbReference type="InterPro" id="IPR029753">
    <property type="entry name" value="D-isomer_DH_CS"/>
</dbReference>
<dbReference type="SUPFAM" id="SSF51735">
    <property type="entry name" value="NAD(P)-binding Rossmann-fold domains"/>
    <property type="match status" value="1"/>
</dbReference>
<comment type="similarity">
    <text evidence="1 4">Belongs to the D-isomer specific 2-hydroxyacid dehydrogenase family.</text>
</comment>
<dbReference type="InterPro" id="IPR006139">
    <property type="entry name" value="D-isomer_2_OHA_DH_cat_dom"/>
</dbReference>
<feature type="domain" description="D-isomer specific 2-hydroxyacid dehydrogenase NAD-binding" evidence="6">
    <location>
        <begin position="110"/>
        <end position="290"/>
    </location>
</feature>
<dbReference type="InterPro" id="IPR036291">
    <property type="entry name" value="NAD(P)-bd_dom_sf"/>
</dbReference>
<feature type="domain" description="D-isomer specific 2-hydroxyacid dehydrogenase catalytic" evidence="5">
    <location>
        <begin position="22"/>
        <end position="318"/>
    </location>
</feature>
<dbReference type="RefSeq" id="WP_208020192.1">
    <property type="nucleotide sequence ID" value="NZ_JAAONY010000002.1"/>
</dbReference>
<evidence type="ECO:0000313" key="7">
    <source>
        <dbReference type="EMBL" id="MBB6522961.1"/>
    </source>
</evidence>
<keyword evidence="2 4" id="KW-0560">Oxidoreductase</keyword>
<dbReference type="Gene3D" id="3.40.50.720">
    <property type="entry name" value="NAD(P)-binding Rossmann-like Domain"/>
    <property type="match status" value="2"/>
</dbReference>
<dbReference type="SUPFAM" id="SSF52283">
    <property type="entry name" value="Formate/glycerate dehydrogenase catalytic domain-like"/>
    <property type="match status" value="1"/>
</dbReference>
<dbReference type="CDD" id="cd12162">
    <property type="entry name" value="2-Hacid_dh_4"/>
    <property type="match status" value="1"/>
</dbReference>
<protein>
    <submittedName>
        <fullName evidence="7">Glycerate dehydrogenase</fullName>
        <ecNumber evidence="7">1.1.1.29</ecNumber>
    </submittedName>
</protein>
<dbReference type="EC" id="1.1.1.29" evidence="7"/>
<dbReference type="PANTHER" id="PTHR43761">
    <property type="entry name" value="D-ISOMER SPECIFIC 2-HYDROXYACID DEHYDROGENASE FAMILY PROTEIN (AFU_ORTHOLOGUE AFUA_1G13630)"/>
    <property type="match status" value="1"/>
</dbReference>
<dbReference type="Pfam" id="PF02826">
    <property type="entry name" value="2-Hacid_dh_C"/>
    <property type="match status" value="1"/>
</dbReference>
<reference evidence="7 8" key="1">
    <citation type="submission" date="2020-08" db="EMBL/GenBank/DDBJ databases">
        <title>Genomic Encyclopedia of Type Strains, Phase IV (KMG-IV): sequencing the most valuable type-strain genomes for metagenomic binning, comparative biology and taxonomic classification.</title>
        <authorList>
            <person name="Goeker M."/>
        </authorList>
    </citation>
    <scope>NUCLEOTIDE SEQUENCE [LARGE SCALE GENOMIC DNA]</scope>
    <source>
        <strain evidence="7 8">DSM 22368</strain>
    </source>
</reference>
<comment type="caution">
    <text evidence="7">The sequence shown here is derived from an EMBL/GenBank/DDBJ whole genome shotgun (WGS) entry which is preliminary data.</text>
</comment>
<keyword evidence="3" id="KW-0520">NAD</keyword>
<gene>
    <name evidence="7" type="ORF">HNR48_003246</name>
</gene>
<evidence type="ECO:0000256" key="1">
    <source>
        <dbReference type="ARBA" id="ARBA00005854"/>
    </source>
</evidence>
<evidence type="ECO:0000256" key="4">
    <source>
        <dbReference type="RuleBase" id="RU003719"/>
    </source>
</evidence>
<dbReference type="InterPro" id="IPR050418">
    <property type="entry name" value="D-iso_2-hydroxyacid_DH_PdxB"/>
</dbReference>